<dbReference type="PANTHER" id="PTHR47354:SF8">
    <property type="entry name" value="1,2-PHENYLACETYL-COA EPOXIDASE, SUBUNIT E"/>
    <property type="match status" value="1"/>
</dbReference>
<dbReference type="SUPFAM" id="SSF52343">
    <property type="entry name" value="Ferredoxin reductase-like, C-terminal NADP-linked domain"/>
    <property type="match status" value="1"/>
</dbReference>
<feature type="transmembrane region" description="Helical" evidence="13">
    <location>
        <begin position="78"/>
        <end position="96"/>
    </location>
</feature>
<dbReference type="InterPro" id="IPR013112">
    <property type="entry name" value="FAD-bd_8"/>
</dbReference>
<dbReference type="GO" id="GO:0050660">
    <property type="term" value="F:flavin adenine dinucleotide binding"/>
    <property type="evidence" value="ECO:0007669"/>
    <property type="project" value="TreeGrafter"/>
</dbReference>
<keyword evidence="5" id="KW-0001">2Fe-2S</keyword>
<dbReference type="GO" id="GO:0051537">
    <property type="term" value="F:2 iron, 2 sulfur cluster binding"/>
    <property type="evidence" value="ECO:0007669"/>
    <property type="project" value="UniProtKB-KW"/>
</dbReference>
<evidence type="ECO:0000256" key="7">
    <source>
        <dbReference type="ARBA" id="ARBA00022827"/>
    </source>
</evidence>
<evidence type="ECO:0000256" key="1">
    <source>
        <dbReference type="ARBA" id="ARBA00001974"/>
    </source>
</evidence>
<dbReference type="PATRIC" id="fig|1229493.5.peg.2611"/>
<dbReference type="GO" id="GO:0046872">
    <property type="term" value="F:metal ion binding"/>
    <property type="evidence" value="ECO:0007669"/>
    <property type="project" value="UniProtKB-KW"/>
</dbReference>
<sequence>MLNFGIVFVALLIPYSVLQIGTPTVEWPMFWQVRTYLVNYSGIVSMILMSLCVILSVKHWPLERLLGGLDKQYRLHKYLGISAVFFALFHWGAFLSDDFAMDFGYVEPKNETFPFWKLIDALGDQAQLIGEYGFYLSAAFVLIAWIKKFKHNVFQLTHKVFPYLYLLLVLHMVMFFDVSLWLTVTGAILLLVSGLATVGCLITILGLNGKKKRYPAKVSRIKSINGGIEVVLKVLEPQFKYQPGQFAFIGFDDKERPHPFSLASAHNENGQVRLLIKANGDYTRSLMKTLEIGQSAQIEGPYGCFNFQDDTEQQIWFAAGIGIAPFLTAIEAIGRAKSVTLFYSYREEDKVLLDELQHRAKEAGVKLYIRNTSEEGRFTNTELIERIANVESSSVWFCGPSELGKTLEKAFINIGLPAKSFHRELFEFR</sequence>
<keyword evidence="12 13" id="KW-0472">Membrane</keyword>
<dbReference type="Pfam" id="PF08022">
    <property type="entry name" value="FAD_binding_8"/>
    <property type="match status" value="1"/>
</dbReference>
<keyword evidence="4 13" id="KW-0812">Transmembrane</keyword>
<dbReference type="SUPFAM" id="SSF63380">
    <property type="entry name" value="Riboflavin synthase domain-like"/>
    <property type="match status" value="1"/>
</dbReference>
<evidence type="ECO:0000256" key="6">
    <source>
        <dbReference type="ARBA" id="ARBA00022723"/>
    </source>
</evidence>
<dbReference type="CDD" id="cd06198">
    <property type="entry name" value="FNR_like_3"/>
    <property type="match status" value="1"/>
</dbReference>
<comment type="cofactor">
    <cofactor evidence="1">
        <name>FAD</name>
        <dbReference type="ChEBI" id="CHEBI:57692"/>
    </cofactor>
</comment>
<comment type="subcellular location">
    <subcellularLocation>
        <location evidence="2">Membrane</location>
        <topology evidence="2">Multi-pass membrane protein</topology>
    </subcellularLocation>
</comment>
<organism evidence="15 16">
    <name type="scientific">Vibrio owensii CAIM 1854 = LMG 25443</name>
    <dbReference type="NCBI Taxonomy" id="1229493"/>
    <lineage>
        <taxon>Bacteria</taxon>
        <taxon>Pseudomonadati</taxon>
        <taxon>Pseudomonadota</taxon>
        <taxon>Gammaproteobacteria</taxon>
        <taxon>Vibrionales</taxon>
        <taxon>Vibrionaceae</taxon>
        <taxon>Vibrio</taxon>
    </lineage>
</organism>
<dbReference type="InterPro" id="IPR001433">
    <property type="entry name" value="OxRdtase_FAD/NAD-bd"/>
</dbReference>
<dbReference type="InterPro" id="IPR013130">
    <property type="entry name" value="Fe3_Rdtase_TM_dom"/>
</dbReference>
<keyword evidence="11" id="KW-0411">Iron-sulfur</keyword>
<dbReference type="PANTHER" id="PTHR47354">
    <property type="entry name" value="NADH OXIDOREDUCTASE HCR"/>
    <property type="match status" value="1"/>
</dbReference>
<dbReference type="AlphaFoldDB" id="A0A0C1VPZ2"/>
<dbReference type="GO" id="GO:0016491">
    <property type="term" value="F:oxidoreductase activity"/>
    <property type="evidence" value="ECO:0007669"/>
    <property type="project" value="UniProtKB-KW"/>
</dbReference>
<evidence type="ECO:0000313" key="16">
    <source>
        <dbReference type="Proteomes" id="UP000031586"/>
    </source>
</evidence>
<evidence type="ECO:0000256" key="4">
    <source>
        <dbReference type="ARBA" id="ARBA00022692"/>
    </source>
</evidence>
<evidence type="ECO:0000256" key="10">
    <source>
        <dbReference type="ARBA" id="ARBA00023004"/>
    </source>
</evidence>
<dbReference type="Gene3D" id="3.40.50.80">
    <property type="entry name" value="Nucleotide-binding domain of ferredoxin-NADP reductase (FNR) module"/>
    <property type="match status" value="1"/>
</dbReference>
<evidence type="ECO:0000256" key="11">
    <source>
        <dbReference type="ARBA" id="ARBA00023014"/>
    </source>
</evidence>
<proteinExistence type="predicted"/>
<evidence type="ECO:0000256" key="2">
    <source>
        <dbReference type="ARBA" id="ARBA00004141"/>
    </source>
</evidence>
<comment type="caution">
    <text evidence="15">The sequence shown here is derived from an EMBL/GenBank/DDBJ whole genome shotgun (WGS) entry which is preliminary data.</text>
</comment>
<evidence type="ECO:0000313" key="15">
    <source>
        <dbReference type="EMBL" id="KIF51908.1"/>
    </source>
</evidence>
<evidence type="ECO:0000256" key="13">
    <source>
        <dbReference type="SAM" id="Phobius"/>
    </source>
</evidence>
<keyword evidence="3" id="KW-0285">Flavoprotein</keyword>
<gene>
    <name evidence="15" type="ORF">H735_17290</name>
</gene>
<dbReference type="InterPro" id="IPR017927">
    <property type="entry name" value="FAD-bd_FR_type"/>
</dbReference>
<feature type="transmembrane region" description="Helical" evidence="13">
    <location>
        <begin position="132"/>
        <end position="149"/>
    </location>
</feature>
<dbReference type="GO" id="GO:0016020">
    <property type="term" value="C:membrane"/>
    <property type="evidence" value="ECO:0007669"/>
    <property type="project" value="UniProtKB-SubCell"/>
</dbReference>
<evidence type="ECO:0000256" key="9">
    <source>
        <dbReference type="ARBA" id="ARBA00023002"/>
    </source>
</evidence>
<dbReference type="PRINTS" id="PR00410">
    <property type="entry name" value="PHEHYDRXLASE"/>
</dbReference>
<dbReference type="Proteomes" id="UP000031586">
    <property type="component" value="Unassembled WGS sequence"/>
</dbReference>
<evidence type="ECO:0000256" key="8">
    <source>
        <dbReference type="ARBA" id="ARBA00022989"/>
    </source>
</evidence>
<feature type="transmembrane region" description="Helical" evidence="13">
    <location>
        <begin position="161"/>
        <end position="182"/>
    </location>
</feature>
<reference evidence="15 16" key="1">
    <citation type="submission" date="2014-07" db="EMBL/GenBank/DDBJ databases">
        <title>Unique and conserved regions in Vibrio harveyi and related species in comparison with the shrimp pathogen Vibrio harveyi CAIM 1792.</title>
        <authorList>
            <person name="Espinoza-Valles I."/>
            <person name="Vora G."/>
            <person name="Leekitcharoenphon P."/>
            <person name="Ussery D."/>
            <person name="Hoj L."/>
            <person name="Gomez-Gil B."/>
        </authorList>
    </citation>
    <scope>NUCLEOTIDE SEQUENCE [LARGE SCALE GENOMIC DNA]</scope>
    <source>
        <strain evidence="16">CAIM 1854 / LMG 25443</strain>
    </source>
</reference>
<evidence type="ECO:0000256" key="12">
    <source>
        <dbReference type="ARBA" id="ARBA00023136"/>
    </source>
</evidence>
<dbReference type="InterPro" id="IPR017938">
    <property type="entry name" value="Riboflavin_synthase-like_b-brl"/>
</dbReference>
<dbReference type="Gene3D" id="2.40.30.10">
    <property type="entry name" value="Translation factors"/>
    <property type="match status" value="1"/>
</dbReference>
<evidence type="ECO:0000256" key="5">
    <source>
        <dbReference type="ARBA" id="ARBA00022714"/>
    </source>
</evidence>
<feature type="domain" description="FAD-binding FR-type" evidence="14">
    <location>
        <begin position="211"/>
        <end position="308"/>
    </location>
</feature>
<keyword evidence="8 13" id="KW-1133">Transmembrane helix</keyword>
<dbReference type="Pfam" id="PF00175">
    <property type="entry name" value="NAD_binding_1"/>
    <property type="match status" value="1"/>
</dbReference>
<evidence type="ECO:0000259" key="14">
    <source>
        <dbReference type="PROSITE" id="PS51384"/>
    </source>
</evidence>
<feature type="transmembrane region" description="Helical" evidence="13">
    <location>
        <begin position="35"/>
        <end position="57"/>
    </location>
</feature>
<dbReference type="EMBL" id="JPRD01000028">
    <property type="protein sequence ID" value="KIF51908.1"/>
    <property type="molecule type" value="Genomic_DNA"/>
</dbReference>
<keyword evidence="7" id="KW-0274">FAD</keyword>
<dbReference type="InterPro" id="IPR039261">
    <property type="entry name" value="FNR_nucleotide-bd"/>
</dbReference>
<evidence type="ECO:0000256" key="3">
    <source>
        <dbReference type="ARBA" id="ARBA00022630"/>
    </source>
</evidence>
<feature type="transmembrane region" description="Helical" evidence="13">
    <location>
        <begin position="188"/>
        <end position="207"/>
    </location>
</feature>
<dbReference type="PROSITE" id="PS51384">
    <property type="entry name" value="FAD_FR"/>
    <property type="match status" value="1"/>
</dbReference>
<keyword evidence="10" id="KW-0408">Iron</keyword>
<accession>A0A0C1VPZ2</accession>
<dbReference type="Pfam" id="PF01794">
    <property type="entry name" value="Ferric_reduct"/>
    <property type="match status" value="1"/>
</dbReference>
<keyword evidence="9" id="KW-0560">Oxidoreductase</keyword>
<keyword evidence="6" id="KW-0479">Metal-binding</keyword>
<name>A0A0C1VPZ2_9VIBR</name>
<protein>
    <submittedName>
        <fullName evidence="15">Oxidoreductase</fullName>
    </submittedName>
</protein>
<dbReference type="InterPro" id="IPR050415">
    <property type="entry name" value="MRET"/>
</dbReference>